<protein>
    <submittedName>
        <fullName evidence="1">Uncharacterized protein</fullName>
    </submittedName>
</protein>
<dbReference type="EMBL" id="BARW01020127">
    <property type="protein sequence ID" value="GAI88782.1"/>
    <property type="molecule type" value="Genomic_DNA"/>
</dbReference>
<reference evidence="1" key="1">
    <citation type="journal article" date="2014" name="Front. Microbiol.">
        <title>High frequency of phylogenetically diverse reductive dehalogenase-homologous genes in deep subseafloor sedimentary metagenomes.</title>
        <authorList>
            <person name="Kawai M."/>
            <person name="Futagami T."/>
            <person name="Toyoda A."/>
            <person name="Takaki Y."/>
            <person name="Nishi S."/>
            <person name="Hori S."/>
            <person name="Arai W."/>
            <person name="Tsubouchi T."/>
            <person name="Morono Y."/>
            <person name="Uchiyama I."/>
            <person name="Ito T."/>
            <person name="Fujiyama A."/>
            <person name="Inagaki F."/>
            <person name="Takami H."/>
        </authorList>
    </citation>
    <scope>NUCLEOTIDE SEQUENCE</scope>
    <source>
        <strain evidence="1">Expedition CK06-06</strain>
    </source>
</reference>
<accession>X1S6V4</accession>
<name>X1S6V4_9ZZZZ</name>
<gene>
    <name evidence="1" type="ORF">S12H4_34065</name>
</gene>
<sequence>MLDRRVVKEFLEENLKDSEIEVPEDINFDELVETFCLYTEDDYYEWLKDNYKNFFDPANTEDWKWVKKRIEERRKSGELRKPEVKLTKDQREKN</sequence>
<comment type="caution">
    <text evidence="1">The sequence shown here is derived from an EMBL/GenBank/DDBJ whole genome shotgun (WGS) entry which is preliminary data.</text>
</comment>
<evidence type="ECO:0000313" key="1">
    <source>
        <dbReference type="EMBL" id="GAI88782.1"/>
    </source>
</evidence>
<proteinExistence type="predicted"/>
<dbReference type="AlphaFoldDB" id="X1S6V4"/>
<organism evidence="1">
    <name type="scientific">marine sediment metagenome</name>
    <dbReference type="NCBI Taxonomy" id="412755"/>
    <lineage>
        <taxon>unclassified sequences</taxon>
        <taxon>metagenomes</taxon>
        <taxon>ecological metagenomes</taxon>
    </lineage>
</organism>